<dbReference type="RefSeq" id="WP_344412373.1">
    <property type="nucleotide sequence ID" value="NZ_BAAANN010000001.1"/>
</dbReference>
<dbReference type="InterPro" id="IPR027417">
    <property type="entry name" value="P-loop_NTPase"/>
</dbReference>
<reference evidence="4 5" key="1">
    <citation type="journal article" date="2019" name="Int. J. Syst. Evol. Microbiol.">
        <title>The Global Catalogue of Microorganisms (GCM) 10K type strain sequencing project: providing services to taxonomists for standard genome sequencing and annotation.</title>
        <authorList>
            <consortium name="The Broad Institute Genomics Platform"/>
            <consortium name="The Broad Institute Genome Sequencing Center for Infectious Disease"/>
            <person name="Wu L."/>
            <person name="Ma J."/>
        </authorList>
    </citation>
    <scope>NUCLEOTIDE SEQUENCE [LARGE SCALE GENOMIC DNA]</scope>
    <source>
        <strain evidence="4 5">JCM 14545</strain>
    </source>
</reference>
<dbReference type="SMART" id="SM00421">
    <property type="entry name" value="HTH_LUXR"/>
    <property type="match status" value="1"/>
</dbReference>
<dbReference type="InterPro" id="IPR000792">
    <property type="entry name" value="Tscrpt_reg_LuxR_C"/>
</dbReference>
<dbReference type="PANTHER" id="PTHR16305">
    <property type="entry name" value="TESTICULAR SOLUBLE ADENYLYL CYCLASE"/>
    <property type="match status" value="1"/>
</dbReference>
<dbReference type="EMBL" id="BAAANN010000001">
    <property type="protein sequence ID" value="GAA1938950.1"/>
    <property type="molecule type" value="Genomic_DNA"/>
</dbReference>
<dbReference type="SUPFAM" id="SSF46894">
    <property type="entry name" value="C-terminal effector domain of the bipartite response regulators"/>
    <property type="match status" value="1"/>
</dbReference>
<dbReference type="Pfam" id="PF13191">
    <property type="entry name" value="AAA_16"/>
    <property type="match status" value="1"/>
</dbReference>
<organism evidence="4 5">
    <name type="scientific">Amycolatopsis minnesotensis</name>
    <dbReference type="NCBI Taxonomy" id="337894"/>
    <lineage>
        <taxon>Bacteria</taxon>
        <taxon>Bacillati</taxon>
        <taxon>Actinomycetota</taxon>
        <taxon>Actinomycetes</taxon>
        <taxon>Pseudonocardiales</taxon>
        <taxon>Pseudonocardiaceae</taxon>
        <taxon>Amycolatopsis</taxon>
    </lineage>
</organism>
<proteinExistence type="predicted"/>
<dbReference type="SUPFAM" id="SSF52540">
    <property type="entry name" value="P-loop containing nucleoside triphosphate hydrolases"/>
    <property type="match status" value="1"/>
</dbReference>
<name>A0ABN2PYU2_9PSEU</name>
<feature type="domain" description="HTH luxR-type" evidence="3">
    <location>
        <begin position="820"/>
        <end position="885"/>
    </location>
</feature>
<dbReference type="InterPro" id="IPR036388">
    <property type="entry name" value="WH-like_DNA-bd_sf"/>
</dbReference>
<dbReference type="CDD" id="cd06170">
    <property type="entry name" value="LuxR_C_like"/>
    <property type="match status" value="1"/>
</dbReference>
<accession>A0ABN2PYU2</accession>
<keyword evidence="2" id="KW-0067">ATP-binding</keyword>
<evidence type="ECO:0000313" key="4">
    <source>
        <dbReference type="EMBL" id="GAA1938950.1"/>
    </source>
</evidence>
<evidence type="ECO:0000259" key="3">
    <source>
        <dbReference type="PROSITE" id="PS50043"/>
    </source>
</evidence>
<dbReference type="Gene3D" id="1.10.10.10">
    <property type="entry name" value="Winged helix-like DNA-binding domain superfamily/Winged helix DNA-binding domain"/>
    <property type="match status" value="1"/>
</dbReference>
<dbReference type="PROSITE" id="PS50043">
    <property type="entry name" value="HTH_LUXR_2"/>
    <property type="match status" value="1"/>
</dbReference>
<dbReference type="PRINTS" id="PR00038">
    <property type="entry name" value="HTHLUXR"/>
</dbReference>
<evidence type="ECO:0000256" key="1">
    <source>
        <dbReference type="ARBA" id="ARBA00022741"/>
    </source>
</evidence>
<evidence type="ECO:0000313" key="5">
    <source>
        <dbReference type="Proteomes" id="UP001501116"/>
    </source>
</evidence>
<evidence type="ECO:0000256" key="2">
    <source>
        <dbReference type="ARBA" id="ARBA00022840"/>
    </source>
</evidence>
<keyword evidence="1" id="KW-0547">Nucleotide-binding</keyword>
<sequence length="889" mass="94222">MLIERDAELTAVAEAIRAACAGSGSLSLVRGPLGIGRSALLHEAGDLAADQGMRVLRAGASPTEQGFADGVVRQLLEPVHDDPLADHGVDAVPQRWRRLAAQRPLALLVDDLQWADPESLHKLAYLVNRISALPVAVVATVLDGDVGADRLAVDDLVRAAATTVRPRPLSVAGVRTFFSRRCGEPADETFAKECWSDTGGKPMFLGALAVGMLADGVHPVADQLAEAKALRPPEPSNRLARCLSCQPVRVTRFAMAMTALGEAATPAFVAKLAQLDGVDFDEAERAMRRLGLVPEHGPLRYVDDAVADAVAGALSADEQDELHLRAAGVLFRGGGRLEDIAQRLLGTTSEPEAWATDVLRAAASAASARDDPEMATRYLRHALVHGGARRGDLLADLVAVERGTDTAAAARHLRQALPLLETPVERAKALCLAPALAAADGRPDTRLVRRAVTELRAGPEDDPALAGHLEARLRIWTPYTMEAGEDAAAWLRGDIAMDDPGQRELATVQLYFATLGETLPRAAIIDLAHRVLEREPGGTAQLYTALPLLVPVLVAADATDGLESWLGAVTVRETPDLAASLVWTCQALLWSATGQLHVATESAVRALETAPPDWAAVVGTCAPLLAILAMELRDPELASRAERAWGPDRPSWALSLNHAAVAATSPGSADPAAAEYLADTGRQLRRVGLASSVLFPWRLRLAVRYEHLGRKERAAELIAAEYEQALGWGAPSALGRVLRMRGQRIDGAPGARLLDESVQILESSGNKLELAKSLMALGKRLGSPKGDATLRAGSKLAAQCGRAPVAAGPELHSAAPAEVRHTAKSPLTRAELRIAEIAVTGRRNKEIAADLGVTTRAVEKHLTSAYRKLGIDGRADLPHALPRGSAHQG</sequence>
<dbReference type="InterPro" id="IPR016032">
    <property type="entry name" value="Sig_transdc_resp-reg_C-effctor"/>
</dbReference>
<gene>
    <name evidence="4" type="ORF">GCM10009754_02490</name>
</gene>
<comment type="caution">
    <text evidence="4">The sequence shown here is derived from an EMBL/GenBank/DDBJ whole genome shotgun (WGS) entry which is preliminary data.</text>
</comment>
<dbReference type="Proteomes" id="UP001501116">
    <property type="component" value="Unassembled WGS sequence"/>
</dbReference>
<dbReference type="Pfam" id="PF00196">
    <property type="entry name" value="GerE"/>
    <property type="match status" value="1"/>
</dbReference>
<dbReference type="PANTHER" id="PTHR16305:SF35">
    <property type="entry name" value="TRANSCRIPTIONAL ACTIVATOR DOMAIN"/>
    <property type="match status" value="1"/>
</dbReference>
<protein>
    <submittedName>
        <fullName evidence="4">LuxR C-terminal-related transcriptional regulator</fullName>
    </submittedName>
</protein>
<dbReference type="InterPro" id="IPR041664">
    <property type="entry name" value="AAA_16"/>
</dbReference>
<keyword evidence="5" id="KW-1185">Reference proteome</keyword>